<protein>
    <submittedName>
        <fullName evidence="1">Uncharacterized protein</fullName>
    </submittedName>
</protein>
<dbReference type="Proteomes" id="UP000317593">
    <property type="component" value="Unassembled WGS sequence"/>
</dbReference>
<dbReference type="EMBL" id="FXTH01000011">
    <property type="protein sequence ID" value="SMO72498.1"/>
    <property type="molecule type" value="Genomic_DNA"/>
</dbReference>
<reference evidence="1 2" key="1">
    <citation type="submission" date="2017-05" db="EMBL/GenBank/DDBJ databases">
        <authorList>
            <person name="Varghese N."/>
            <person name="Submissions S."/>
        </authorList>
    </citation>
    <scope>NUCLEOTIDE SEQUENCE [LARGE SCALE GENOMIC DNA]</scope>
    <source>
        <strain evidence="1 2">DSM 21194</strain>
    </source>
</reference>
<sequence>MNTIINLAEAIEDILEQNDLHPFGGLQRRRAHCLNYKHRDHKIFNKSPSLKRDGYTFHWGGLDELQFNIGIQTLGIRNVLRYGVAFSLKATQSIPNPTDKLGKLIKRFNKFINDYPTIFEDLTYWINEKDKFGATVFEKVVPIEDKFIREGNFIFIGNYFEQDDYNLNDDQLLEIVSTFDKLIPVYEGVVLNNYFEPKDTRIIRLTWNTNGWELPSGREGKSKNKDTHEGKYGFGFEEWLFDKSKMLDGYLYGFMQPFHSNGKSTFSLTKRDVKLYTFDGINKQRYWVGAINDIEIVGKEISRYAYERFDTEGWLDQRKKDLIPHDLDPNTFVKNNQFIDDPTSLFNVRFRPDQIESLHDELVPMKEEEYQAINSDRYKAIRDRLSSVKNEKSYAIKGGNKKYSPKDFKPKITRSTRTEKKEFKNVHDQIQVSFSNWLYNRLNPNILEVEHPTEDGRKLDIYMVHGGKQIIFEVKSYNSLKTSLNVGLGQLIDYNFFPDNEQVDELYLVSNIHPDREIKKYIEHINERLSLKFGYINFDLIRKNIIEQVGIKLI</sequence>
<accession>A0A521DLJ7</accession>
<name>A0A521DLJ7_9BACT</name>
<organism evidence="1 2">
    <name type="scientific">Fodinibius sediminis</name>
    <dbReference type="NCBI Taxonomy" id="1214077"/>
    <lineage>
        <taxon>Bacteria</taxon>
        <taxon>Pseudomonadati</taxon>
        <taxon>Balneolota</taxon>
        <taxon>Balneolia</taxon>
        <taxon>Balneolales</taxon>
        <taxon>Balneolaceae</taxon>
        <taxon>Fodinibius</taxon>
    </lineage>
</organism>
<dbReference type="OrthoDB" id="6402880at2"/>
<evidence type="ECO:0000313" key="2">
    <source>
        <dbReference type="Proteomes" id="UP000317593"/>
    </source>
</evidence>
<proteinExistence type="predicted"/>
<keyword evidence="2" id="KW-1185">Reference proteome</keyword>
<gene>
    <name evidence="1" type="ORF">SAMN06265218_11114</name>
</gene>
<dbReference type="RefSeq" id="WP_142714932.1">
    <property type="nucleotide sequence ID" value="NZ_FXTH01000011.1"/>
</dbReference>
<evidence type="ECO:0000313" key="1">
    <source>
        <dbReference type="EMBL" id="SMO72498.1"/>
    </source>
</evidence>
<dbReference type="AlphaFoldDB" id="A0A521DLJ7"/>